<dbReference type="InterPro" id="IPR026444">
    <property type="entry name" value="Secre_tail"/>
</dbReference>
<evidence type="ECO:0008006" key="5">
    <source>
        <dbReference type="Google" id="ProtNLM"/>
    </source>
</evidence>
<dbReference type="SUPFAM" id="SSF51126">
    <property type="entry name" value="Pectin lyase-like"/>
    <property type="match status" value="2"/>
</dbReference>
<dbReference type="SMART" id="SM00710">
    <property type="entry name" value="PbH1"/>
    <property type="match status" value="4"/>
</dbReference>
<dbReference type="Gene3D" id="2.160.20.10">
    <property type="entry name" value="Single-stranded right-handed beta-helix, Pectin lyase-like"/>
    <property type="match status" value="2"/>
</dbReference>
<feature type="domain" description="Secretion system C-terminal sorting" evidence="2">
    <location>
        <begin position="986"/>
        <end position="1049"/>
    </location>
</feature>
<dbReference type="OrthoDB" id="8901262at2"/>
<dbReference type="EMBL" id="CP001619">
    <property type="protein sequence ID" value="ACT92081.1"/>
    <property type="molecule type" value="Genomic_DNA"/>
</dbReference>
<reference evidence="3 4" key="1">
    <citation type="journal article" date="2009" name="Stand. Genomic Sci.">
        <title>Complete genome sequence of Dyadobacter fermentans type strain (NS114).</title>
        <authorList>
            <person name="Lang E."/>
            <person name="Lapidus A."/>
            <person name="Chertkov O."/>
            <person name="Brettin T."/>
            <person name="Detter J.C."/>
            <person name="Han C."/>
            <person name="Copeland A."/>
            <person name="Glavina Del Rio T."/>
            <person name="Nolan M."/>
            <person name="Chen F."/>
            <person name="Lucas S."/>
            <person name="Tice H."/>
            <person name="Cheng J.F."/>
            <person name="Land M."/>
            <person name="Hauser L."/>
            <person name="Chang Y.J."/>
            <person name="Jeffries C.D."/>
            <person name="Kopitz M."/>
            <person name="Bruce D."/>
            <person name="Goodwin L."/>
            <person name="Pitluck S."/>
            <person name="Ovchinnikova G."/>
            <person name="Pati A."/>
            <person name="Ivanova N."/>
            <person name="Mavrommatis K."/>
            <person name="Chen A."/>
            <person name="Palaniappan K."/>
            <person name="Chain P."/>
            <person name="Bristow J."/>
            <person name="Eisen J.A."/>
            <person name="Markowitz V."/>
            <person name="Hugenholtz P."/>
            <person name="Goker M."/>
            <person name="Rohde M."/>
            <person name="Kyrpides N.C."/>
            <person name="Klenk H.P."/>
        </authorList>
    </citation>
    <scope>NUCLEOTIDE SEQUENCE [LARGE SCALE GENOMIC DNA]</scope>
    <source>
        <strain evidence="4">ATCC 700827 / DSM 18053 / CIP 107007 / KCTC 52180 / NS114</strain>
    </source>
</reference>
<feature type="domain" description="Right handed beta helix" evidence="1">
    <location>
        <begin position="567"/>
        <end position="627"/>
    </location>
</feature>
<organism evidence="3 4">
    <name type="scientific">Dyadobacter fermentans (strain ATCC 700827 / DSM 18053 / CIP 107007 / KCTC 52180 / NS114)</name>
    <dbReference type="NCBI Taxonomy" id="471854"/>
    <lineage>
        <taxon>Bacteria</taxon>
        <taxon>Pseudomonadati</taxon>
        <taxon>Bacteroidota</taxon>
        <taxon>Cytophagia</taxon>
        <taxon>Cytophagales</taxon>
        <taxon>Spirosomataceae</taxon>
        <taxon>Dyadobacter</taxon>
    </lineage>
</organism>
<dbReference type="NCBIfam" id="NF041518">
    <property type="entry name" value="choice_anch_Q"/>
    <property type="match status" value="1"/>
</dbReference>
<dbReference type="HOGENOM" id="CLU_264593_0_0_10"/>
<keyword evidence="4" id="KW-1185">Reference proteome</keyword>
<name>C6W2A8_DYAFD</name>
<dbReference type="Pfam" id="PF13229">
    <property type="entry name" value="Beta_helix"/>
    <property type="match status" value="1"/>
</dbReference>
<dbReference type="InterPro" id="IPR013783">
    <property type="entry name" value="Ig-like_fold"/>
</dbReference>
<dbReference type="Gene3D" id="2.60.40.10">
    <property type="entry name" value="Immunoglobulins"/>
    <property type="match status" value="1"/>
</dbReference>
<dbReference type="InterPro" id="IPR012334">
    <property type="entry name" value="Pectin_lyas_fold"/>
</dbReference>
<evidence type="ECO:0000313" key="4">
    <source>
        <dbReference type="Proteomes" id="UP000002011"/>
    </source>
</evidence>
<gene>
    <name evidence="3" type="ordered locus">Dfer_0821</name>
</gene>
<evidence type="ECO:0000259" key="1">
    <source>
        <dbReference type="Pfam" id="PF13229"/>
    </source>
</evidence>
<dbReference type="AlphaFoldDB" id="C6W2A8"/>
<protein>
    <recommendedName>
        <fullName evidence="5">Secretion system C-terminal sorting domain-containing protein</fullName>
    </recommendedName>
</protein>
<dbReference type="InterPro" id="IPR059226">
    <property type="entry name" value="Choice_anch_Q_dom"/>
</dbReference>
<dbReference type="NCBIfam" id="TIGR04183">
    <property type="entry name" value="Por_Secre_tail"/>
    <property type="match status" value="1"/>
</dbReference>
<dbReference type="eggNOG" id="COG5492">
    <property type="taxonomic scope" value="Bacteria"/>
</dbReference>
<dbReference type="Proteomes" id="UP000002011">
    <property type="component" value="Chromosome"/>
</dbReference>
<proteinExistence type="predicted"/>
<dbReference type="KEGG" id="dfe:Dfer_0821"/>
<dbReference type="eggNOG" id="COG4886">
    <property type="taxonomic scope" value="Bacteria"/>
</dbReference>
<dbReference type="InterPro" id="IPR006626">
    <property type="entry name" value="PbH1"/>
</dbReference>
<evidence type="ECO:0000313" key="3">
    <source>
        <dbReference type="EMBL" id="ACT92081.1"/>
    </source>
</evidence>
<dbReference type="InterPro" id="IPR039448">
    <property type="entry name" value="Beta_helix"/>
</dbReference>
<accession>C6W2A8</accession>
<dbReference type="STRING" id="471854.Dfer_0821"/>
<evidence type="ECO:0000259" key="2">
    <source>
        <dbReference type="Pfam" id="PF18962"/>
    </source>
</evidence>
<sequence length="1055" mass="112390">MHSTIRSSKNEKLFFVFPRTALCRAIFLFLSTFSIIASAQAKIWYVTYSGGATTKDGRSWGTAYNTLQSTIDQSEAGDQIWVAGGTYYPEFSSAGLSLKEGVKVYGGFSGTEANLTDRNLKLTQNKSVITGGRLHSYTINNDHTEADGLTRATLLDGFTVIGGILGGMRNYHSSPTLSNLFFKENGASNSLGAVIIVDSSPLFVNVIITGNQGAAALSNSGSAPVLVNCAIVDNTVEAAVLINSNSAPVLLNCTIATKKTQAKAVGIGNMLNSVPKIRNSIISAVIADIRSHESSSADIRDSQLFTDFTEGPSGLIPTKNDPFFENPASGNYRLQKCSPAVNMGSNIYYASGQNPDISGISTDLDGNTRFFDGGNADLGAYEYQALREPAVTGVLFIKPGGTGSGITWECAAGNPQDAIDRSLAGQQVWVAGGQYLLDKDHPLVMKEGVKIYGGFAGTETSLGERDLSVKVNNSILRGSGQLVVANSDAGITPSAVLDGFTITGGMNGISNSQSSPTLSNLLITGNPLNGAFMAGGIMNYESNAITTNCAIVGNQGSGTVVGIVNMSSSPVITNCTITGNTTTGPGSVGIANLGNSGPKIRNCIIYGNQLGVFSEPSSSPTIEYSLVDPNPPTDPNAPQPPGIDPLFVNAAAGNYRLQPCSPGVNTGFNYFQAGLTPDLSGLNTDLESKPRIREHMTDMGAYEFGGETRELASDLDEASATIDRDKVLTSFDSNCRLVAYLLPNGPAPVKGYVSAKVWVASSQPANFVKRHYQISPGIDTQQATARVTLYFTQQEFTDFNEVNEIKLPLDAADVENHKANLWIEKRPGFSIDGSGLPNSYIGDVVSFKPSEANGKIEWNADARHWEVSFDVTGFSGFFVKTRQSTLPLNLVSFTATKEAGSNVLQWSTASEINTDQFEIQRSSNARTFVGVATVEAAGSGSSQYSYHDRTGHDRTSYYRLKMSDLDGTFSYSKIISLAAHGDGAGIYPNLARASITFQASDALLQTTAHLYDIMGHRVQSITVTSNRQQLDTEQLISGLYILKFADGTVQRFVKE</sequence>
<dbReference type="RefSeq" id="WP_015810338.1">
    <property type="nucleotide sequence ID" value="NC_013037.1"/>
</dbReference>
<dbReference type="Pfam" id="PF18962">
    <property type="entry name" value="Por_Secre_tail"/>
    <property type="match status" value="1"/>
</dbReference>
<dbReference type="InterPro" id="IPR011050">
    <property type="entry name" value="Pectin_lyase_fold/virulence"/>
</dbReference>